<dbReference type="CDD" id="cd09534">
    <property type="entry name" value="SAM_Ste11_fungal"/>
    <property type="match status" value="1"/>
</dbReference>
<evidence type="ECO:0000256" key="10">
    <source>
        <dbReference type="PROSITE-ProRule" id="PRU10141"/>
    </source>
</evidence>
<dbReference type="Gene3D" id="3.10.20.90">
    <property type="entry name" value="Phosphatidylinositol 3-kinase Catalytic Subunit, Chain A, domain 1"/>
    <property type="match status" value="1"/>
</dbReference>
<dbReference type="Pfam" id="PF00069">
    <property type="entry name" value="Pkinase"/>
    <property type="match status" value="1"/>
</dbReference>
<keyword evidence="15" id="KW-1185">Reference proteome</keyword>
<accession>A0A8K0JMH9</accession>
<comment type="catalytic activity">
    <reaction evidence="9">
        <text>L-seryl-[protein] + ATP = O-phospho-L-seryl-[protein] + ADP + H(+)</text>
        <dbReference type="Rhea" id="RHEA:17989"/>
        <dbReference type="Rhea" id="RHEA-COMP:9863"/>
        <dbReference type="Rhea" id="RHEA-COMP:11604"/>
        <dbReference type="ChEBI" id="CHEBI:15378"/>
        <dbReference type="ChEBI" id="CHEBI:29999"/>
        <dbReference type="ChEBI" id="CHEBI:30616"/>
        <dbReference type="ChEBI" id="CHEBI:83421"/>
        <dbReference type="ChEBI" id="CHEBI:456216"/>
        <dbReference type="EC" id="2.7.11.25"/>
    </reaction>
</comment>
<feature type="compositionally biased region" description="Polar residues" evidence="11">
    <location>
        <begin position="232"/>
        <end position="246"/>
    </location>
</feature>
<feature type="compositionally biased region" description="Polar residues" evidence="11">
    <location>
        <begin position="198"/>
        <end position="209"/>
    </location>
</feature>
<dbReference type="Gene3D" id="1.10.150.50">
    <property type="entry name" value="Transcription Factor, Ets-1"/>
    <property type="match status" value="1"/>
</dbReference>
<feature type="region of interest" description="Disordered" evidence="11">
    <location>
        <begin position="667"/>
        <end position="687"/>
    </location>
</feature>
<reference evidence="14" key="1">
    <citation type="submission" date="2020-04" db="EMBL/GenBank/DDBJ databases">
        <title>Analysis of mating type loci in Filobasidium floriforme.</title>
        <authorList>
            <person name="Nowrousian M."/>
        </authorList>
    </citation>
    <scope>NUCLEOTIDE SEQUENCE</scope>
    <source>
        <strain evidence="14">CBS 6242</strain>
    </source>
</reference>
<dbReference type="GO" id="GO:0005524">
    <property type="term" value="F:ATP binding"/>
    <property type="evidence" value="ECO:0007669"/>
    <property type="project" value="UniProtKB-UniRule"/>
</dbReference>
<feature type="region of interest" description="Disordered" evidence="11">
    <location>
        <begin position="916"/>
        <end position="993"/>
    </location>
</feature>
<keyword evidence="5 10" id="KW-0547">Nucleotide-binding</keyword>
<feature type="region of interest" description="Disordered" evidence="11">
    <location>
        <begin position="766"/>
        <end position="786"/>
    </location>
</feature>
<dbReference type="SUPFAM" id="SSF47769">
    <property type="entry name" value="SAM/Pointed domain"/>
    <property type="match status" value="1"/>
</dbReference>
<dbReference type="SMART" id="SM01304">
    <property type="entry name" value="Ras_bdg_2"/>
    <property type="match status" value="1"/>
</dbReference>
<dbReference type="InterPro" id="IPR011009">
    <property type="entry name" value="Kinase-like_dom_sf"/>
</dbReference>
<feature type="binding site" evidence="10">
    <location>
        <position position="1029"/>
    </location>
    <ligand>
        <name>ATP</name>
        <dbReference type="ChEBI" id="CHEBI:30616"/>
    </ligand>
</feature>
<evidence type="ECO:0000256" key="5">
    <source>
        <dbReference type="ARBA" id="ARBA00022741"/>
    </source>
</evidence>
<dbReference type="FunFam" id="3.30.200.20:FF:000387">
    <property type="entry name" value="Serine/threonine-protein kinase STE11"/>
    <property type="match status" value="1"/>
</dbReference>
<evidence type="ECO:0000313" key="14">
    <source>
        <dbReference type="EMBL" id="KAG7562013.1"/>
    </source>
</evidence>
<feature type="compositionally biased region" description="Polar residues" evidence="11">
    <location>
        <begin position="102"/>
        <end position="112"/>
    </location>
</feature>
<feature type="domain" description="SAM" evidence="13">
    <location>
        <begin position="25"/>
        <end position="88"/>
    </location>
</feature>
<evidence type="ECO:0000256" key="2">
    <source>
        <dbReference type="ARBA" id="ARBA00012406"/>
    </source>
</evidence>
<organism evidence="14 15">
    <name type="scientific">Filobasidium floriforme</name>
    <dbReference type="NCBI Taxonomy" id="5210"/>
    <lineage>
        <taxon>Eukaryota</taxon>
        <taxon>Fungi</taxon>
        <taxon>Dikarya</taxon>
        <taxon>Basidiomycota</taxon>
        <taxon>Agaricomycotina</taxon>
        <taxon>Tremellomycetes</taxon>
        <taxon>Filobasidiales</taxon>
        <taxon>Filobasidiaceae</taxon>
        <taxon>Filobasidium</taxon>
    </lineage>
</organism>
<dbReference type="PANTHER" id="PTHR11584:SF369">
    <property type="entry name" value="MITOGEN-ACTIVATED PROTEIN KINASE KINASE KINASE 19-RELATED"/>
    <property type="match status" value="1"/>
</dbReference>
<dbReference type="InterPro" id="IPR001660">
    <property type="entry name" value="SAM"/>
</dbReference>
<keyword evidence="7 10" id="KW-0067">ATP-binding</keyword>
<evidence type="ECO:0000259" key="12">
    <source>
        <dbReference type="PROSITE" id="PS50011"/>
    </source>
</evidence>
<feature type="domain" description="Protein kinase" evidence="12">
    <location>
        <begin position="1000"/>
        <end position="1264"/>
    </location>
</feature>
<feature type="compositionally biased region" description="Polar residues" evidence="11">
    <location>
        <begin position="637"/>
        <end position="650"/>
    </location>
</feature>
<evidence type="ECO:0000259" key="13">
    <source>
        <dbReference type="PROSITE" id="PS50105"/>
    </source>
</evidence>
<dbReference type="InterPro" id="IPR029458">
    <property type="entry name" value="Ras-bd_By2"/>
</dbReference>
<proteinExistence type="inferred from homology"/>
<dbReference type="PROSITE" id="PS00107">
    <property type="entry name" value="PROTEIN_KINASE_ATP"/>
    <property type="match status" value="1"/>
</dbReference>
<dbReference type="SUPFAM" id="SSF56112">
    <property type="entry name" value="Protein kinase-like (PK-like)"/>
    <property type="match status" value="1"/>
</dbReference>
<dbReference type="InterPro" id="IPR008271">
    <property type="entry name" value="Ser/Thr_kinase_AS"/>
</dbReference>
<dbReference type="InterPro" id="IPR000719">
    <property type="entry name" value="Prot_kinase_dom"/>
</dbReference>
<evidence type="ECO:0000256" key="7">
    <source>
        <dbReference type="ARBA" id="ARBA00022840"/>
    </source>
</evidence>
<evidence type="ECO:0000256" key="3">
    <source>
        <dbReference type="ARBA" id="ARBA00022527"/>
    </source>
</evidence>
<dbReference type="AlphaFoldDB" id="A0A8K0JMH9"/>
<dbReference type="EC" id="2.7.11.25" evidence="2"/>
<comment type="caution">
    <text evidence="14">The sequence shown here is derived from an EMBL/GenBank/DDBJ whole genome shotgun (WGS) entry which is preliminary data.</text>
</comment>
<protein>
    <recommendedName>
        <fullName evidence="2">mitogen-activated protein kinase kinase kinase</fullName>
        <ecNumber evidence="2">2.7.11.25</ecNumber>
    </recommendedName>
</protein>
<dbReference type="InterPro" id="IPR013761">
    <property type="entry name" value="SAM/pointed_sf"/>
</dbReference>
<dbReference type="PANTHER" id="PTHR11584">
    <property type="entry name" value="SERINE/THREONINE PROTEIN KINASE"/>
    <property type="match status" value="1"/>
</dbReference>
<evidence type="ECO:0000256" key="1">
    <source>
        <dbReference type="ARBA" id="ARBA00006529"/>
    </source>
</evidence>
<feature type="compositionally biased region" description="Basic and acidic residues" evidence="11">
    <location>
        <begin position="297"/>
        <end position="306"/>
    </location>
</feature>
<evidence type="ECO:0000256" key="8">
    <source>
        <dbReference type="ARBA" id="ARBA00047559"/>
    </source>
</evidence>
<feature type="compositionally biased region" description="Acidic residues" evidence="11">
    <location>
        <begin position="945"/>
        <end position="983"/>
    </location>
</feature>
<keyword evidence="6" id="KW-0418">Kinase</keyword>
<dbReference type="EMBL" id="JABELV010000041">
    <property type="protein sequence ID" value="KAG7562013.1"/>
    <property type="molecule type" value="Genomic_DNA"/>
</dbReference>
<feature type="compositionally biased region" description="Low complexity" evidence="11">
    <location>
        <begin position="766"/>
        <end position="781"/>
    </location>
</feature>
<dbReference type="PROSITE" id="PS50105">
    <property type="entry name" value="SAM_DOMAIN"/>
    <property type="match status" value="1"/>
</dbReference>
<feature type="region of interest" description="Disordered" evidence="11">
    <location>
        <begin position="94"/>
        <end position="479"/>
    </location>
</feature>
<dbReference type="SMART" id="SM00454">
    <property type="entry name" value="SAM"/>
    <property type="match status" value="1"/>
</dbReference>
<dbReference type="FunFam" id="1.10.510.10:FF:000334">
    <property type="entry name" value="Serine/threonine-protein kinase STE11"/>
    <property type="match status" value="1"/>
</dbReference>
<feature type="compositionally biased region" description="Gly residues" evidence="11">
    <location>
        <begin position="320"/>
        <end position="332"/>
    </location>
</feature>
<evidence type="ECO:0000256" key="4">
    <source>
        <dbReference type="ARBA" id="ARBA00022679"/>
    </source>
</evidence>
<evidence type="ECO:0000256" key="6">
    <source>
        <dbReference type="ARBA" id="ARBA00022777"/>
    </source>
</evidence>
<dbReference type="InterPro" id="IPR017441">
    <property type="entry name" value="Protein_kinase_ATP_BS"/>
</dbReference>
<dbReference type="GO" id="GO:0004709">
    <property type="term" value="F:MAP kinase kinase kinase activity"/>
    <property type="evidence" value="ECO:0007669"/>
    <property type="project" value="UniProtKB-EC"/>
</dbReference>
<comment type="catalytic activity">
    <reaction evidence="8">
        <text>L-threonyl-[protein] + ATP = O-phospho-L-threonyl-[protein] + ADP + H(+)</text>
        <dbReference type="Rhea" id="RHEA:46608"/>
        <dbReference type="Rhea" id="RHEA-COMP:11060"/>
        <dbReference type="Rhea" id="RHEA-COMP:11605"/>
        <dbReference type="ChEBI" id="CHEBI:15378"/>
        <dbReference type="ChEBI" id="CHEBI:30013"/>
        <dbReference type="ChEBI" id="CHEBI:30616"/>
        <dbReference type="ChEBI" id="CHEBI:61977"/>
        <dbReference type="ChEBI" id="CHEBI:456216"/>
        <dbReference type="EC" id="2.7.11.25"/>
    </reaction>
</comment>
<keyword evidence="4" id="KW-0808">Transferase</keyword>
<evidence type="ECO:0000256" key="9">
    <source>
        <dbReference type="ARBA" id="ARBA00048329"/>
    </source>
</evidence>
<comment type="similarity">
    <text evidence="1">Belongs to the protein kinase superfamily. STE Ser/Thr protein kinase family. MAP kinase kinase kinase subfamily.</text>
</comment>
<keyword evidence="3" id="KW-0723">Serine/threonine-protein kinase</keyword>
<evidence type="ECO:0000256" key="11">
    <source>
        <dbReference type="SAM" id="MobiDB-lite"/>
    </source>
</evidence>
<name>A0A8K0JMH9_9TREE</name>
<evidence type="ECO:0000313" key="15">
    <source>
        <dbReference type="Proteomes" id="UP000812966"/>
    </source>
</evidence>
<feature type="compositionally biased region" description="Polar residues" evidence="11">
    <location>
        <begin position="437"/>
        <end position="453"/>
    </location>
</feature>
<dbReference type="PROSITE" id="PS00108">
    <property type="entry name" value="PROTEIN_KINASE_ST"/>
    <property type="match status" value="1"/>
</dbReference>
<dbReference type="Pfam" id="PF07647">
    <property type="entry name" value="SAM_2"/>
    <property type="match status" value="1"/>
</dbReference>
<dbReference type="PROSITE" id="PS50011">
    <property type="entry name" value="PROTEIN_KINASE_DOM"/>
    <property type="match status" value="1"/>
</dbReference>
<feature type="compositionally biased region" description="Polar residues" evidence="11">
    <location>
        <begin position="169"/>
        <end position="184"/>
    </location>
</feature>
<gene>
    <name evidence="14" type="ORF">FFLO_02568</name>
</gene>
<dbReference type="SMART" id="SM00220">
    <property type="entry name" value="S_TKc"/>
    <property type="match status" value="1"/>
</dbReference>
<feature type="compositionally biased region" description="Polar residues" evidence="11">
    <location>
        <begin position="356"/>
        <end position="374"/>
    </location>
</feature>
<dbReference type="Proteomes" id="UP000812966">
    <property type="component" value="Unassembled WGS sequence"/>
</dbReference>
<dbReference type="Gene3D" id="1.10.510.10">
    <property type="entry name" value="Transferase(Phosphotransferase) domain 1"/>
    <property type="match status" value="1"/>
</dbReference>
<sequence>MQRPSTPPLYRPPSNIPFHIHLATWSNREIDSFLQLQRCGHHSKKFEDNDITGSVILELGADELKELGVNKVGERVRLLGAIRELKKRNSTSLAGLNVGTGRDSSNGGSTPASAMAHHDYANRPPNDPAKSLQDHQNETGATGLSRSRSGTGGSLRRLHATRPPPLHLHSSSHGQINVQNNASAQPGRGDSNVRPDQHNSNGMSSTATTPRGMPASGVSDMNGPGSNGAPVPNSSNYGTSPPGSSTHPRRTPSPLPGASSSNPVPIARRGSNEYMARPLPGLPPEETTAGRPNDGLWQERSEDFARKSSAGNGASRPNGGSFGSTRSGGGSEGRPATSSGALGIPVTTTHRRGVSTVPTSQAPASRGLSTISTSDPRRAGSKRPSTDSGTSVHPYAASAPRSIKGHSPTKGSGSPTKSRFDANRGASEGQGDITPTYPMSSENRKWYNSPSRSPNDEYVHVKGQRSWSDRWASEKSSTPTLSLEDVKRKLVKFILAEDETSRTIDVEACQNGFEVLEKALRKFGKWRGIARGGATGLSESESENDETSCLDVDGWGVFLQKNDDSAPLTEAELLAVCYAPPTDPARENGLYLKQMRILPNRKDIGSIFGDNPPASALSPTSPTYSLAVSARTRDSPRTATSLRGANQTHRASTISVMSALGVPVSDNASKPVAAPQAPLPKSPSSGSFLASRGRRMYNFFGHRPPSELISSHLAEYFPAAKRKDLEKGARNSMLRLGSKGDLDILRSSIDSTRHSLDANRLPSRFSVASSNSSHRMSRASSYKNASIPSAAAIPEERLEVSEVPRLSVSGDDGLESRPAFDDSGASTPAGGAPLLPPFEPSEESLSDSMPSFGSRPRPASIMQDRRNSVRSTAGRRLSTVSSRRKSRRVSDTASLLTVDEITAEVENRRASVITFAESEEEAEDDHFLAPENIRLSKAYSPGLVPEEEGEDSEEEASESSEEETSDEEGSEEEEDEEEEEEEDQHGKAVTSTGTNRSIKWIKGALIGQGSFGKVYLGMDAQTGLLMAVKQVDLEMGGTGSEERKQSMVTAMQQEIALLKDLQHENIVQYLDSSTDQSHLNIFLEYVPGGSVTALLNNYGAFEEALVKNFVRQILTGLDYLHERNIIHRDIKGANILVDNKGGVKISDFGISKKVENNLLSNMRLNRASLQGSVFWMAPEVVKQTAYTKKADIWSVGCLVVEMLTGEHPWPNLTQMQAIFRIGTAARPTNPSDISQEAADFLDISFLIDHEKRPTAKELLEYPFLAKV</sequence>
<feature type="region of interest" description="Disordered" evidence="11">
    <location>
        <begin position="803"/>
        <end position="892"/>
    </location>
</feature>
<dbReference type="Pfam" id="PF14847">
    <property type="entry name" value="Ras_bdg_2"/>
    <property type="match status" value="1"/>
</dbReference>
<feature type="region of interest" description="Disordered" evidence="11">
    <location>
        <begin position="628"/>
        <end position="650"/>
    </location>
</feature>